<dbReference type="Proteomes" id="UP000297475">
    <property type="component" value="Unassembled WGS sequence"/>
</dbReference>
<dbReference type="PROSITE" id="PS51257">
    <property type="entry name" value="PROKAR_LIPOPROTEIN"/>
    <property type="match status" value="1"/>
</dbReference>
<feature type="chain" id="PRO_5021186101" evidence="2">
    <location>
        <begin position="20"/>
        <end position="296"/>
    </location>
</feature>
<evidence type="ECO:0000256" key="2">
    <source>
        <dbReference type="SAM" id="SignalP"/>
    </source>
</evidence>
<evidence type="ECO:0000313" key="3">
    <source>
        <dbReference type="EMBL" id="TGG95295.1"/>
    </source>
</evidence>
<organism evidence="3 4">
    <name type="scientific">Natronospirillum operosum</name>
    <dbReference type="NCBI Taxonomy" id="2759953"/>
    <lineage>
        <taxon>Bacteria</taxon>
        <taxon>Pseudomonadati</taxon>
        <taxon>Pseudomonadota</taxon>
        <taxon>Gammaproteobacteria</taxon>
        <taxon>Oceanospirillales</taxon>
        <taxon>Natronospirillaceae</taxon>
        <taxon>Natronospirillum</taxon>
    </lineage>
</organism>
<dbReference type="EMBL" id="SRMF01000001">
    <property type="protein sequence ID" value="TGG95295.1"/>
    <property type="molecule type" value="Genomic_DNA"/>
</dbReference>
<keyword evidence="2" id="KW-0732">Signal</keyword>
<accession>A0A4Z0WJD5</accession>
<feature type="signal peptide" evidence="2">
    <location>
        <begin position="1"/>
        <end position="19"/>
    </location>
</feature>
<feature type="compositionally biased region" description="Polar residues" evidence="1">
    <location>
        <begin position="43"/>
        <end position="53"/>
    </location>
</feature>
<sequence length="296" mass="32746">MRTHFRVLAPVAISLLALTGCNNSSSSSSGNLEAESLPDATDTLGTSTDPTSNEQLEIGRVYHAFGEEDDIYYLDAPEGKYTFYLVDVSFDNPESDSTLKVVVEVNEGTEGSPDYQEAFTLTLLPDEFRKGHILSRNLLTDDEDIRIEIFPENFNGQTSAQYDLLIETKALAEFGDSPWDKTWYATMRLTSSNPDCAMDQTSQTTYRAVGEGFFINYGDNNWEWTPYFRIDDSQMTGREIRMLDGSGTVITGTTDVSGGLNSSRTSFNVEGSIEEQREGSSGISTCSGNLYFSGDY</sequence>
<reference evidence="3 4" key="1">
    <citation type="submission" date="2019-04" db="EMBL/GenBank/DDBJ databases">
        <title>Natronospirillum operosus gen. nov., sp. nov., a haloalkaliphilic satellite isolated from decaying biomass of laboratory culture of cyanobacterium Geitlerinema sp. and proposal of Natronospirillaceae fam. nov. and Saccharospirillaceae fam. nov.</title>
        <authorList>
            <person name="Kevbrin V."/>
            <person name="Boltyanskaya Y."/>
            <person name="Koziaeva V."/>
            <person name="Grouzdev D.S."/>
            <person name="Park M."/>
            <person name="Cho J."/>
        </authorList>
    </citation>
    <scope>NUCLEOTIDE SEQUENCE [LARGE SCALE GENOMIC DNA]</scope>
    <source>
        <strain evidence="3 4">G-116</strain>
    </source>
</reference>
<keyword evidence="4" id="KW-1185">Reference proteome</keyword>
<protein>
    <submittedName>
        <fullName evidence="3">Uncharacterized protein</fullName>
    </submittedName>
</protein>
<dbReference type="RefSeq" id="WP_135480848.1">
    <property type="nucleotide sequence ID" value="NZ_SRMF01000001.1"/>
</dbReference>
<name>A0A4Z0WJD5_9GAMM</name>
<evidence type="ECO:0000313" key="4">
    <source>
        <dbReference type="Proteomes" id="UP000297475"/>
    </source>
</evidence>
<evidence type="ECO:0000256" key="1">
    <source>
        <dbReference type="SAM" id="MobiDB-lite"/>
    </source>
</evidence>
<comment type="caution">
    <text evidence="3">The sequence shown here is derived from an EMBL/GenBank/DDBJ whole genome shotgun (WGS) entry which is preliminary data.</text>
</comment>
<dbReference type="OrthoDB" id="5354324at2"/>
<feature type="region of interest" description="Disordered" evidence="1">
    <location>
        <begin position="27"/>
        <end position="53"/>
    </location>
</feature>
<dbReference type="AlphaFoldDB" id="A0A4Z0WJD5"/>
<proteinExistence type="predicted"/>
<gene>
    <name evidence="3" type="ORF">E4656_02415</name>
</gene>